<evidence type="ECO:0000313" key="2">
    <source>
        <dbReference type="Proteomes" id="UP000016944"/>
    </source>
</evidence>
<evidence type="ECO:0000313" key="1">
    <source>
        <dbReference type="EMBL" id="CDI08347.1"/>
    </source>
</evidence>
<dbReference type="RefSeq" id="WP_022556128.1">
    <property type="nucleotide sequence ID" value="NC_022535.1"/>
</dbReference>
<dbReference type="Proteomes" id="UP000016944">
    <property type="component" value="Chromosome I"/>
</dbReference>
<sequence length="75" mass="8272">MTLPQQPNGAPQRRKPIWPWIVLLVLTLCAIYSYNRANEIIAELSDTLPPALLNLFEDLLQGEGRHGHGGPSIGV</sequence>
<dbReference type="EMBL" id="HG518322">
    <property type="protein sequence ID" value="CDI08347.1"/>
    <property type="molecule type" value="Genomic_DNA"/>
</dbReference>
<protein>
    <submittedName>
        <fullName evidence="1">Uncharacterized protein</fullName>
    </submittedName>
</protein>
<reference evidence="1 2" key="1">
    <citation type="journal article" date="2013" name="Genome Announc.">
        <title>Complete Genome Sequence of the Sesbania Symbiont and Rice Growth-Promoting Endophyte Rhizobium sp. Strain IRBG74.</title>
        <authorList>
            <person name="Crook M.B."/>
            <person name="Mitra S."/>
            <person name="Ane J.M."/>
            <person name="Sadowsky M.J."/>
            <person name="Gyaneshwar P."/>
        </authorList>
    </citation>
    <scope>NUCLEOTIDE SEQUENCE [LARGE SCALE GENOMIC DNA]</scope>
    <source>
        <strain evidence="1 2">IRBG74</strain>
    </source>
</reference>
<accession>U4PWR8</accession>
<dbReference type="AlphaFoldDB" id="A0A1L9CUB0"/>
<organism evidence="1 2">
    <name type="scientific">Agrobacterium pusense</name>
    <dbReference type="NCBI Taxonomy" id="648995"/>
    <lineage>
        <taxon>Bacteria</taxon>
        <taxon>Pseudomonadati</taxon>
        <taxon>Pseudomonadota</taxon>
        <taxon>Alphaproteobacteria</taxon>
        <taxon>Hyphomicrobiales</taxon>
        <taxon>Rhizobiaceae</taxon>
        <taxon>Rhizobium/Agrobacterium group</taxon>
        <taxon>Agrobacterium</taxon>
    </lineage>
</organism>
<dbReference type="PATRIC" id="fig|424182.3.peg.1426"/>
<proteinExistence type="predicted"/>
<accession>A0A1L9CUB0</accession>
<gene>
    <name evidence="1" type="ORF">BN877_I1440</name>
</gene>
<name>A0A1L9CUB0_9HYPH</name>
<dbReference type="HOGENOM" id="CLU_199492_0_0_5"/>
<dbReference type="KEGG" id="rir:BN877_I1440"/>